<dbReference type="RefSeq" id="WP_055335835.1">
    <property type="nucleotide sequence ID" value="NZ_CDNF01000035.1"/>
</dbReference>
<dbReference type="AlphaFoldDB" id="A0A0C7QL23"/>
<dbReference type="Proteomes" id="UP000049127">
    <property type="component" value="Unassembled WGS sequence"/>
</dbReference>
<evidence type="ECO:0000313" key="2">
    <source>
        <dbReference type="Proteomes" id="UP000049127"/>
    </source>
</evidence>
<accession>A0A0C7QL23</accession>
<protein>
    <submittedName>
        <fullName evidence="1">Uncharacterized protein</fullName>
    </submittedName>
</protein>
<reference evidence="1 2" key="1">
    <citation type="submission" date="2015-01" db="EMBL/GenBank/DDBJ databases">
        <authorList>
            <person name="Aslett A.Martin."/>
            <person name="De Silva Nishadi"/>
        </authorList>
    </citation>
    <scope>NUCLEOTIDE SEQUENCE [LARGE SCALE GENOMIC DNA]</scope>
    <source>
        <strain evidence="1 2">R28058</strain>
    </source>
</reference>
<proteinExistence type="predicted"/>
<organism evidence="1 2">
    <name type="scientific">Paraclostridium sordellii</name>
    <name type="common">Clostridium sordellii</name>
    <dbReference type="NCBI Taxonomy" id="1505"/>
    <lineage>
        <taxon>Bacteria</taxon>
        <taxon>Bacillati</taxon>
        <taxon>Bacillota</taxon>
        <taxon>Clostridia</taxon>
        <taxon>Peptostreptococcales</taxon>
        <taxon>Peptostreptococcaceae</taxon>
        <taxon>Paraclostridium</taxon>
    </lineage>
</organism>
<dbReference type="EMBL" id="CEKZ01000003">
    <property type="protein sequence ID" value="CEQ04201.1"/>
    <property type="molecule type" value="Genomic_DNA"/>
</dbReference>
<name>A0A0C7QL23_PARSO</name>
<sequence length="83" mass="10079">MLKQSIVLEFDKNKVCEEYIIRNINYYILQSNKGMEFISEGKKKDAMKILNKLKKNLKKEYSYYNKDSVKIFIEPNNVYRTYH</sequence>
<evidence type="ECO:0000313" key="1">
    <source>
        <dbReference type="EMBL" id="CEQ04201.1"/>
    </source>
</evidence>
<gene>
    <name evidence="1" type="ORF">R28058_19341</name>
</gene>